<evidence type="ECO:0000259" key="2">
    <source>
        <dbReference type="Pfam" id="PF16220"/>
    </source>
</evidence>
<feature type="domain" description="FecR protein" evidence="1">
    <location>
        <begin position="142"/>
        <end position="219"/>
    </location>
</feature>
<name>A0A1Z9Z3U1_9GAMM</name>
<evidence type="ECO:0008006" key="5">
    <source>
        <dbReference type="Google" id="ProtNLM"/>
    </source>
</evidence>
<dbReference type="RefSeq" id="WP_087619749.1">
    <property type="nucleotide sequence ID" value="NZ_NEXX01000001.1"/>
</dbReference>
<dbReference type="Pfam" id="PF04773">
    <property type="entry name" value="FecR"/>
    <property type="match status" value="1"/>
</dbReference>
<dbReference type="OrthoDB" id="1099576at2"/>
<proteinExistence type="predicted"/>
<organism evidence="3 4">
    <name type="scientific">Acinetobacter populi</name>
    <dbReference type="NCBI Taxonomy" id="1582270"/>
    <lineage>
        <taxon>Bacteria</taxon>
        <taxon>Pseudomonadati</taxon>
        <taxon>Pseudomonadota</taxon>
        <taxon>Gammaproteobacteria</taxon>
        <taxon>Moraxellales</taxon>
        <taxon>Moraxellaceae</taxon>
        <taxon>Acinetobacter</taxon>
    </lineage>
</organism>
<reference evidence="3 4" key="1">
    <citation type="submission" date="2017-05" db="EMBL/GenBank/DDBJ databases">
        <title>Acinetobacter populi ANC 5415 (= PBJ7), whole genome shotgun sequencing project.</title>
        <authorList>
            <person name="Nemec A."/>
            <person name="Radolfova-Krizova L."/>
        </authorList>
    </citation>
    <scope>NUCLEOTIDE SEQUENCE [LARGE SCALE GENOMIC DNA]</scope>
    <source>
        <strain evidence="3 4">PBJ7</strain>
    </source>
</reference>
<dbReference type="Gene3D" id="2.60.120.1440">
    <property type="match status" value="1"/>
</dbReference>
<dbReference type="InterPro" id="IPR032623">
    <property type="entry name" value="FecR_N"/>
</dbReference>
<dbReference type="Pfam" id="PF16220">
    <property type="entry name" value="DUF4880"/>
    <property type="match status" value="1"/>
</dbReference>
<feature type="domain" description="FecR N-terminal" evidence="2">
    <location>
        <begin position="22"/>
        <end position="63"/>
    </location>
</feature>
<dbReference type="InterPro" id="IPR006860">
    <property type="entry name" value="FecR"/>
</dbReference>
<protein>
    <recommendedName>
        <fullName evidence="5">FecR protein domain-containing protein</fullName>
    </recommendedName>
</protein>
<evidence type="ECO:0000313" key="3">
    <source>
        <dbReference type="EMBL" id="OUY09092.1"/>
    </source>
</evidence>
<dbReference type="Proteomes" id="UP000196536">
    <property type="component" value="Unassembled WGS sequence"/>
</dbReference>
<dbReference type="PANTHER" id="PTHR30273">
    <property type="entry name" value="PERIPLASMIC SIGNAL SENSOR AND SIGMA FACTOR ACTIVATOR FECR-RELATED"/>
    <property type="match status" value="1"/>
</dbReference>
<dbReference type="AlphaFoldDB" id="A0A1Z9Z3U1"/>
<evidence type="ECO:0000259" key="1">
    <source>
        <dbReference type="Pfam" id="PF04773"/>
    </source>
</evidence>
<evidence type="ECO:0000313" key="4">
    <source>
        <dbReference type="Proteomes" id="UP000196536"/>
    </source>
</evidence>
<gene>
    <name evidence="3" type="ORF">CAP51_05725</name>
</gene>
<sequence>MPDLSNQQDPQNEAQLPEEILEQAALWLVTLADEEATDEDIQTFKQWQQQDIRHVEAVTEMQQTMGLFHGAQQTSHTHIASQIIEQVLTDAQLEEQNNSWSQPRNLLLLAGMAILLALLSWQILPTDYWLADSRNDSQDWSEQVLSDQSQIHMSGKTAYNVKYNADQRIIELLQGNILVDVAKDAHRPFIVQTRFAKIKALGTRFIIHHSDQRTTLIMLHSATEVAPVEINQHAVIVKAGQQVSIDEHGVGSALPIQPSLLDEAWQQHALVVDKMPLGQVLDILQSYQSRTLHYRTEDLQHIQVSAILPLNDSALTLLQQSLDIRIDKTLLGQIKIEAKK</sequence>
<comment type="caution">
    <text evidence="3">The sequence shown here is derived from an EMBL/GenBank/DDBJ whole genome shotgun (WGS) entry which is preliminary data.</text>
</comment>
<accession>A0A1Z9Z3U1</accession>
<dbReference type="PANTHER" id="PTHR30273:SF2">
    <property type="entry name" value="PROTEIN FECR"/>
    <property type="match status" value="1"/>
</dbReference>
<dbReference type="GO" id="GO:0016989">
    <property type="term" value="F:sigma factor antagonist activity"/>
    <property type="evidence" value="ECO:0007669"/>
    <property type="project" value="TreeGrafter"/>
</dbReference>
<dbReference type="EMBL" id="NEXX01000001">
    <property type="protein sequence ID" value="OUY09092.1"/>
    <property type="molecule type" value="Genomic_DNA"/>
</dbReference>
<keyword evidence="4" id="KW-1185">Reference proteome</keyword>
<dbReference type="InterPro" id="IPR012373">
    <property type="entry name" value="Ferrdict_sens_TM"/>
</dbReference>
<dbReference type="PIRSF" id="PIRSF018266">
    <property type="entry name" value="FecR"/>
    <property type="match status" value="1"/>
</dbReference>